<dbReference type="InterPro" id="IPR036116">
    <property type="entry name" value="FN3_sf"/>
</dbReference>
<dbReference type="STRING" id="43151.W5JLR3"/>
<feature type="compositionally biased region" description="Basic and acidic residues" evidence="1">
    <location>
        <begin position="436"/>
        <end position="445"/>
    </location>
</feature>
<feature type="compositionally biased region" description="Basic and acidic residues" evidence="1">
    <location>
        <begin position="102"/>
        <end position="116"/>
    </location>
</feature>
<reference evidence="3" key="2">
    <citation type="submission" date="2010-05" db="EMBL/GenBank/DDBJ databases">
        <authorList>
            <person name="Almeida L.G."/>
            <person name="Nicolas M.F."/>
            <person name="Souza R.C."/>
            <person name="Vasconcelos A.T.R."/>
        </authorList>
    </citation>
    <scope>NUCLEOTIDE SEQUENCE</scope>
</reference>
<evidence type="ECO:0000313" key="3">
    <source>
        <dbReference type="EMBL" id="ETN65307.1"/>
    </source>
</evidence>
<feature type="compositionally biased region" description="Polar residues" evidence="1">
    <location>
        <begin position="560"/>
        <end position="572"/>
    </location>
</feature>
<dbReference type="AlphaFoldDB" id="W5JLR3"/>
<dbReference type="eggNOG" id="ENOG502QSM2">
    <property type="taxonomic scope" value="Eukaryota"/>
</dbReference>
<dbReference type="GO" id="GO:0005634">
    <property type="term" value="C:nucleus"/>
    <property type="evidence" value="ECO:0007669"/>
    <property type="project" value="TreeGrafter"/>
</dbReference>
<evidence type="ECO:0000313" key="5">
    <source>
        <dbReference type="Proteomes" id="UP000000673"/>
    </source>
</evidence>
<accession>W5JLR3</accession>
<dbReference type="Proteomes" id="UP000000673">
    <property type="component" value="Unassembled WGS sequence"/>
</dbReference>
<evidence type="ECO:0000259" key="2">
    <source>
        <dbReference type="Pfam" id="PF16794"/>
    </source>
</evidence>
<evidence type="ECO:0000256" key="1">
    <source>
        <dbReference type="SAM" id="MobiDB-lite"/>
    </source>
</evidence>
<organism evidence="3">
    <name type="scientific">Anopheles darlingi</name>
    <name type="common">Mosquito</name>
    <dbReference type="NCBI Taxonomy" id="43151"/>
    <lineage>
        <taxon>Eukaryota</taxon>
        <taxon>Metazoa</taxon>
        <taxon>Ecdysozoa</taxon>
        <taxon>Arthropoda</taxon>
        <taxon>Hexapoda</taxon>
        <taxon>Insecta</taxon>
        <taxon>Pterygota</taxon>
        <taxon>Neoptera</taxon>
        <taxon>Endopterygota</taxon>
        <taxon>Diptera</taxon>
        <taxon>Nematocera</taxon>
        <taxon>Culicoidea</taxon>
        <taxon>Culicidae</taxon>
        <taxon>Anophelinae</taxon>
        <taxon>Anopheles</taxon>
    </lineage>
</organism>
<feature type="compositionally biased region" description="Basic and acidic residues" evidence="1">
    <location>
        <begin position="56"/>
        <end position="67"/>
    </location>
</feature>
<feature type="region of interest" description="Disordered" evidence="1">
    <location>
        <begin position="834"/>
        <end position="854"/>
    </location>
</feature>
<dbReference type="FunCoup" id="W5JLR3">
    <property type="interactions" value="251"/>
</dbReference>
<feature type="compositionally biased region" description="Polar residues" evidence="1">
    <location>
        <begin position="1256"/>
        <end position="1278"/>
    </location>
</feature>
<feature type="compositionally biased region" description="Polar residues" evidence="1">
    <location>
        <begin position="352"/>
        <end position="362"/>
    </location>
</feature>
<feature type="region of interest" description="Disordered" evidence="1">
    <location>
        <begin position="1"/>
        <end position="32"/>
    </location>
</feature>
<feature type="region of interest" description="Disordered" evidence="1">
    <location>
        <begin position="147"/>
        <end position="177"/>
    </location>
</feature>
<dbReference type="GO" id="GO:0003712">
    <property type="term" value="F:transcription coregulator activity"/>
    <property type="evidence" value="ECO:0007669"/>
    <property type="project" value="TreeGrafter"/>
</dbReference>
<feature type="compositionally biased region" description="Basic and acidic residues" evidence="1">
    <location>
        <begin position="477"/>
        <end position="519"/>
    </location>
</feature>
<feature type="compositionally biased region" description="Low complexity" evidence="1">
    <location>
        <begin position="1083"/>
        <end position="1096"/>
    </location>
</feature>
<dbReference type="VEuPathDB" id="VectorBase:ADAR2_000761"/>
<dbReference type="VEuPathDB" id="VectorBase:ADAC002930"/>
<dbReference type="SUPFAM" id="SSF49265">
    <property type="entry name" value="Fibronectin type III"/>
    <property type="match status" value="1"/>
</dbReference>
<dbReference type="PANTHER" id="PTHR23210:SF26">
    <property type="entry name" value="ACTIVATING TRANSCRIPTION FACTOR 7-INTERACTING PROTEIN 1"/>
    <property type="match status" value="1"/>
</dbReference>
<dbReference type="Gene3D" id="2.60.40.10">
    <property type="entry name" value="Immunoglobulins"/>
    <property type="match status" value="1"/>
</dbReference>
<keyword evidence="5" id="KW-1185">Reference proteome</keyword>
<reference evidence="3 5" key="1">
    <citation type="journal article" date="2010" name="BMC Genomics">
        <title>Combination of measures distinguishes pre-miRNAs from other stem-loops in the genome of the newly sequenced Anopheles darlingi.</title>
        <authorList>
            <person name="Mendes N.D."/>
            <person name="Freitas A.T."/>
            <person name="Vasconcelos A.T."/>
            <person name="Sagot M.F."/>
        </authorList>
    </citation>
    <scope>NUCLEOTIDE SEQUENCE</scope>
</reference>
<feature type="compositionally biased region" description="Polar residues" evidence="1">
    <location>
        <begin position="276"/>
        <end position="287"/>
    </location>
</feature>
<dbReference type="OMA" id="IDCANKH"/>
<dbReference type="EMBL" id="ADMH02000690">
    <property type="protein sequence ID" value="ETN65307.1"/>
    <property type="molecule type" value="Genomic_DNA"/>
</dbReference>
<feature type="region of interest" description="Disordered" evidence="1">
    <location>
        <begin position="1001"/>
        <end position="1167"/>
    </location>
</feature>
<dbReference type="InterPro" id="IPR026085">
    <property type="entry name" value="ATF7-int"/>
</dbReference>
<reference evidence="4" key="4">
    <citation type="submission" date="2015-06" db="UniProtKB">
        <authorList>
            <consortium name="EnsemblMetazoa"/>
        </authorList>
    </citation>
    <scope>IDENTIFICATION</scope>
</reference>
<sequence>MMMEVDQPTTAAAEKEIEPGSAEVPPAASGCKDEVVVKENEEVEALVITDSEDEEQLPKENATDKTKPANTAEPVDKECYKSLPTSDISGIVPLRLSIDKEVERNNDDKQDIKNVEDNEPVQTVAVEEATTEQPQKPAEITNIDLTELSSAEESFTSDPGVVPPSEPDEVPPKPPIKMKVVKEKKKELSHAEMTAEQLLKSLMGGYLEETSEPENDTTVEKSDMIKFKDDTTSEQCKDSVLPAETECVKNDDVASKPDESQKEVSNEVSACEVDTPASTSEDTTQTGAVDHDKIGGICADSVTSPECEEPKSLIAANEGSSDKAELSVGPESTQEKCFLEELPECEAKSALPETSTQSSSKATAEEQNEPILLDDFENDYCLGQEEDEVEEQGSASLNTDAEESGEPPRKKARPSTLLPDEDLTVVLSEPQSIELQPKESTDEPSKGISPVDTKPSSEEIDSNAAAEPMNDNEEEPDKATNESRQTDEALSTAEDKQHIVESERTSPTRDANEVIDRRPPSVSDVLIIDDDDDEGDMPEVAAATPLATDSEKSVSVPAKRSSQSENDTGTTNDVEHDAGKTSKKPKLVEPLMKDVTDDMTKGSETATTETKNDIKAVVQETERQKTQVEMKFLEKLGKPLQTMTRKDLEELVLQKVAETMINKKEMAGLRKAVEQQNVLMNWFREQTYELTRRLNDQRLIHRRLIQDMAIPANRTVMPVRITRNVGLQVSLQRDCTCTYAWDQMALEESTCSSERAALVPCKESSSQTVEPRLPAEKPIDIRTLSTIGQQQMKAGEIVAPLHRSPVTPQPVANVIRTGQTTNVTYVHNSKTTTVSMSIPSQPQPSTSSIGVSPSGINKALRIPGASSGPIGDRRSLIKNHRTSTGSGISASTMVSASSSANYAAKQNITSTVASGTINGNAKAMSANSNVPTNIILRKKSIHKITPMRPPIPQNMQNTLHEHEQLLREQIKRQQVERQRQHEVRNVPGRLASMIRARHEGSPIMHSAGTTAKQPLARPRPDTNAPAIDASLIDLTEEDDGPKKPVPPAGTNAVNIGPKPSFDRNQQNGVVRPMAKLPNAMTVRSTEQSTTQQSRTSGAALNGSGSVGQPATKKPPINPAQTRSVVVGNSDRTNKEMAARRRFGRHPAPPPEAGPQPTNSPSSLPLPRPSIRINNIETGIVISWTMDQTPLYATAERYQIYAYQETADPPSTDMWRHVGDVNALSLPMAVTLTDFHVDQRYYFAVRAIDVHGRTGPFSETRTWNDRSLNSAANSQQQKD</sequence>
<feature type="region of interest" description="Disordered" evidence="1">
    <location>
        <begin position="102"/>
        <end position="121"/>
    </location>
</feature>
<gene>
    <name evidence="3" type="ORF">AND_002930</name>
</gene>
<feature type="compositionally biased region" description="Basic and acidic residues" evidence="1">
    <location>
        <begin position="218"/>
        <end position="237"/>
    </location>
</feature>
<dbReference type="InterPro" id="IPR056565">
    <property type="entry name" value="Fn3_ATF7IP"/>
</dbReference>
<dbReference type="HOGENOM" id="CLU_263336_0_0_1"/>
<name>W5JLR3_ANODA</name>
<feature type="domain" description="Activating transcription factor 7-interacting protein Fn3" evidence="2">
    <location>
        <begin position="1166"/>
        <end position="1261"/>
    </location>
</feature>
<dbReference type="GO" id="GO:0006355">
    <property type="term" value="P:regulation of DNA-templated transcription"/>
    <property type="evidence" value="ECO:0007669"/>
    <property type="project" value="TreeGrafter"/>
</dbReference>
<feature type="compositionally biased region" description="Acidic residues" evidence="1">
    <location>
        <begin position="366"/>
        <end position="391"/>
    </location>
</feature>
<feature type="compositionally biased region" description="Acidic residues" evidence="1">
    <location>
        <begin position="527"/>
        <end position="537"/>
    </location>
</feature>
<dbReference type="GO" id="GO:0005667">
    <property type="term" value="C:transcription regulator complex"/>
    <property type="evidence" value="ECO:0007669"/>
    <property type="project" value="TreeGrafter"/>
</dbReference>
<dbReference type="EnsemblMetazoa" id="ADAC002930-RA">
    <property type="protein sequence ID" value="ADAC002930-PA"/>
    <property type="gene ID" value="ADAC002930"/>
</dbReference>
<feature type="region of interest" description="Disordered" evidence="1">
    <location>
        <begin position="1254"/>
        <end position="1278"/>
    </location>
</feature>
<proteinExistence type="predicted"/>
<feature type="region of interest" description="Disordered" evidence="1">
    <location>
        <begin position="208"/>
        <end position="586"/>
    </location>
</feature>
<feature type="region of interest" description="Disordered" evidence="1">
    <location>
        <begin position="47"/>
        <end position="84"/>
    </location>
</feature>
<feature type="compositionally biased region" description="Low complexity" evidence="1">
    <location>
        <begin position="835"/>
        <end position="849"/>
    </location>
</feature>
<evidence type="ECO:0000313" key="4">
    <source>
        <dbReference type="EnsemblMetazoa" id="ADAC002930-PA"/>
    </source>
</evidence>
<feature type="compositionally biased region" description="Low complexity" evidence="1">
    <location>
        <begin position="1154"/>
        <end position="1167"/>
    </location>
</feature>
<dbReference type="InterPro" id="IPR013783">
    <property type="entry name" value="Ig-like_fold"/>
</dbReference>
<reference evidence="3" key="3">
    <citation type="journal article" date="2013" name="Nucleic Acids Res.">
        <title>The genome of Anopheles darlingi, the main neotropical malaria vector.</title>
        <authorList>
            <person name="Marinotti O."/>
            <person name="Cerqueira G.C."/>
            <person name="de Almeida L.G."/>
            <person name="Ferro M.I."/>
            <person name="Loreto E.L."/>
            <person name="Zaha A."/>
            <person name="Teixeira S.M."/>
            <person name="Wespiser A.R."/>
            <person name="Almeida E Silva A."/>
            <person name="Schlindwein A.D."/>
            <person name="Pacheco A.C."/>
            <person name="Silva A.L."/>
            <person name="Graveley B.R."/>
            <person name="Walenz B.P."/>
            <person name="Lima Bde A."/>
            <person name="Ribeiro C.A."/>
            <person name="Nunes-Silva C.G."/>
            <person name="de Carvalho C.R."/>
            <person name="Soares C.M."/>
            <person name="de Menezes C.B."/>
            <person name="Matiolli C."/>
            <person name="Caffrey D."/>
            <person name="Araujo D.A."/>
            <person name="de Oliveira D.M."/>
            <person name="Golenbock D."/>
            <person name="Grisard E.C."/>
            <person name="Fantinatti-Garboggini F."/>
            <person name="de Carvalho F.M."/>
            <person name="Barcellos F.G."/>
            <person name="Prosdocimi F."/>
            <person name="May G."/>
            <person name="Azevedo Junior G.M."/>
            <person name="Guimaraes G.M."/>
            <person name="Goldman G.H."/>
            <person name="Padilha I.Q."/>
            <person name="Batista Jda S."/>
            <person name="Ferro J.A."/>
            <person name="Ribeiro J.M."/>
            <person name="Fietto J.L."/>
            <person name="Dabbas K.M."/>
            <person name="Cerdeira L."/>
            <person name="Agnez-Lima L.F."/>
            <person name="Brocchi M."/>
            <person name="de Carvalho M.O."/>
            <person name="Teixeira Mde M."/>
            <person name="Diniz Maia Mde M."/>
            <person name="Goldman M.H."/>
            <person name="Cruz Schneider M.P."/>
            <person name="Felipe M.S."/>
            <person name="Hungria M."/>
            <person name="Nicolas M.F."/>
            <person name="Pereira M."/>
            <person name="Montes M.A."/>
            <person name="Cantao M.E."/>
            <person name="Vincentz M."/>
            <person name="Rafael M.S."/>
            <person name="Silverman N."/>
            <person name="Stoco P.H."/>
            <person name="Souza R.C."/>
            <person name="Vicentini R."/>
            <person name="Gazzinelli R.T."/>
            <person name="Neves Rde O."/>
            <person name="Silva R."/>
            <person name="Astolfi-Filho S."/>
            <person name="Maciel T.E."/>
            <person name="Urmenyi T.P."/>
            <person name="Tadei W.P."/>
            <person name="Camargo E.P."/>
            <person name="de Vasconcelos A.T."/>
        </authorList>
    </citation>
    <scope>NUCLEOTIDE SEQUENCE</scope>
</reference>
<dbReference type="PANTHER" id="PTHR23210">
    <property type="entry name" value="ACTIVATING TRANSCRIPTION FACTOR 7 INTERACTING PROTEIN"/>
    <property type="match status" value="1"/>
</dbReference>
<feature type="compositionally biased region" description="Polar residues" evidence="1">
    <location>
        <begin position="147"/>
        <end position="156"/>
    </location>
</feature>
<protein>
    <recommendedName>
        <fullName evidence="2">Activating transcription factor 7-interacting protein Fn3 domain-containing protein</fullName>
    </recommendedName>
</protein>
<feature type="compositionally biased region" description="Basic and acidic residues" evidence="1">
    <location>
        <begin position="246"/>
        <end position="265"/>
    </location>
</feature>
<dbReference type="Pfam" id="PF16794">
    <property type="entry name" value="fn3_4"/>
    <property type="match status" value="1"/>
</dbReference>